<protein>
    <recommendedName>
        <fullName evidence="3">RNA pseudouridylate synthase</fullName>
    </recommendedName>
    <alternativeName>
        <fullName evidence="4">RNA-uridine isomerase</fullName>
    </alternativeName>
</protein>
<evidence type="ECO:0000313" key="7">
    <source>
        <dbReference type="Proteomes" id="UP000462363"/>
    </source>
</evidence>
<comment type="similarity">
    <text evidence="2">Belongs to the pseudouridine synthase RluA family.</text>
</comment>
<reference evidence="6 7" key="1">
    <citation type="submission" date="2019-08" db="EMBL/GenBank/DDBJ databases">
        <title>In-depth cultivation of the pig gut microbiome towards novel bacterial diversity and tailored functional studies.</title>
        <authorList>
            <person name="Wylensek D."/>
            <person name="Hitch T.C.A."/>
            <person name="Clavel T."/>
        </authorList>
    </citation>
    <scope>NUCLEOTIDE SEQUENCE [LARGE SCALE GENOMIC DNA]</scope>
    <source>
        <strain evidence="6 7">BL-389-WT-3D</strain>
    </source>
</reference>
<accession>A0A844F944</accession>
<dbReference type="RefSeq" id="WP_009248925.1">
    <property type="nucleotide sequence ID" value="NZ_CAMDTP010000020.1"/>
</dbReference>
<dbReference type="GO" id="GO:0009982">
    <property type="term" value="F:pseudouridine synthase activity"/>
    <property type="evidence" value="ECO:0007669"/>
    <property type="project" value="InterPro"/>
</dbReference>
<organism evidence="6 7">
    <name type="scientific">Clostridium scindens (strain JCM 10418 / VPI 12708)</name>
    <dbReference type="NCBI Taxonomy" id="29347"/>
    <lineage>
        <taxon>Bacteria</taxon>
        <taxon>Bacillati</taxon>
        <taxon>Bacillota</taxon>
        <taxon>Clostridia</taxon>
        <taxon>Lachnospirales</taxon>
        <taxon>Lachnospiraceae</taxon>
    </lineage>
</organism>
<dbReference type="GO" id="GO:0140098">
    <property type="term" value="F:catalytic activity, acting on RNA"/>
    <property type="evidence" value="ECO:0007669"/>
    <property type="project" value="UniProtKB-ARBA"/>
</dbReference>
<comment type="catalytic activity">
    <reaction evidence="1">
        <text>a uridine in RNA = a pseudouridine in RNA</text>
        <dbReference type="Rhea" id="RHEA:48348"/>
        <dbReference type="Rhea" id="RHEA-COMP:12068"/>
        <dbReference type="Rhea" id="RHEA-COMP:12069"/>
        <dbReference type="ChEBI" id="CHEBI:65314"/>
        <dbReference type="ChEBI" id="CHEBI:65315"/>
    </reaction>
</comment>
<dbReference type="GO" id="GO:0000455">
    <property type="term" value="P:enzyme-directed rRNA pseudouridine synthesis"/>
    <property type="evidence" value="ECO:0007669"/>
    <property type="project" value="TreeGrafter"/>
</dbReference>
<evidence type="ECO:0000256" key="3">
    <source>
        <dbReference type="ARBA" id="ARBA00031870"/>
    </source>
</evidence>
<dbReference type="SUPFAM" id="SSF55120">
    <property type="entry name" value="Pseudouridine synthase"/>
    <property type="match status" value="1"/>
</dbReference>
<dbReference type="CDD" id="cd02869">
    <property type="entry name" value="PseudoU_synth_RluA_like"/>
    <property type="match status" value="1"/>
</dbReference>
<dbReference type="PANTHER" id="PTHR21600">
    <property type="entry name" value="MITOCHONDRIAL RNA PSEUDOURIDINE SYNTHASE"/>
    <property type="match status" value="1"/>
</dbReference>
<evidence type="ECO:0000259" key="5">
    <source>
        <dbReference type="Pfam" id="PF00849"/>
    </source>
</evidence>
<evidence type="ECO:0000256" key="1">
    <source>
        <dbReference type="ARBA" id="ARBA00000073"/>
    </source>
</evidence>
<evidence type="ECO:0000256" key="4">
    <source>
        <dbReference type="ARBA" id="ARBA00033164"/>
    </source>
</evidence>
<proteinExistence type="inferred from homology"/>
<dbReference type="Pfam" id="PF00849">
    <property type="entry name" value="PseudoU_synth_2"/>
    <property type="match status" value="1"/>
</dbReference>
<dbReference type="InterPro" id="IPR006145">
    <property type="entry name" value="PsdUridine_synth_RsuA/RluA"/>
</dbReference>
<gene>
    <name evidence="6" type="ORF">FYJ37_11360</name>
</gene>
<dbReference type="Proteomes" id="UP000462363">
    <property type="component" value="Unassembled WGS sequence"/>
</dbReference>
<dbReference type="Gene3D" id="3.30.2350.10">
    <property type="entry name" value="Pseudouridine synthase"/>
    <property type="match status" value="1"/>
</dbReference>
<evidence type="ECO:0000313" key="6">
    <source>
        <dbReference type="EMBL" id="MSS40930.1"/>
    </source>
</evidence>
<dbReference type="InterPro" id="IPR020103">
    <property type="entry name" value="PsdUridine_synth_cat_dom_sf"/>
</dbReference>
<sequence length="229" mass="25873">MNTKRIEILYEDAHILVCIKPHGVPTQSRRAGTPDMESLIKNHICQSAPEKGEPYLAVIHRLDQPVKGILVFAKTPFAAKELNRQLQSHGFGKYYRALADGHPSQKEGTLEDYLIKDGRTNTSRVCVSGTAGAKLARLHYTVVEQGPFLFDQSKDDDAPRTELDIRLDTGRHHQIRVQLSHMGCPIAGDTKYNPNVHKDEGWQNICLCAYRLEFLHPKTHKNMTFHLLG</sequence>
<comment type="caution">
    <text evidence="6">The sequence shown here is derived from an EMBL/GenBank/DDBJ whole genome shotgun (WGS) entry which is preliminary data.</text>
</comment>
<evidence type="ECO:0000256" key="2">
    <source>
        <dbReference type="ARBA" id="ARBA00010876"/>
    </source>
</evidence>
<dbReference type="AlphaFoldDB" id="A0A844F944"/>
<name>A0A844F944_CLOSV</name>
<dbReference type="PANTHER" id="PTHR21600:SF87">
    <property type="entry name" value="RNA PSEUDOURIDYLATE SYNTHASE DOMAIN-CONTAINING PROTEIN 1"/>
    <property type="match status" value="1"/>
</dbReference>
<dbReference type="GO" id="GO:0003723">
    <property type="term" value="F:RNA binding"/>
    <property type="evidence" value="ECO:0007669"/>
    <property type="project" value="InterPro"/>
</dbReference>
<dbReference type="InterPro" id="IPR050188">
    <property type="entry name" value="RluA_PseudoU_synthase"/>
</dbReference>
<feature type="domain" description="Pseudouridine synthase RsuA/RluA-like" evidence="5">
    <location>
        <begin position="14"/>
        <end position="181"/>
    </location>
</feature>
<dbReference type="EMBL" id="VUMB01000022">
    <property type="protein sequence ID" value="MSS40930.1"/>
    <property type="molecule type" value="Genomic_DNA"/>
</dbReference>